<comment type="caution">
    <text evidence="2">The sequence shown here is derived from an EMBL/GenBank/DDBJ whole genome shotgun (WGS) entry which is preliminary data.</text>
</comment>
<dbReference type="EMBL" id="WTXG01000001">
    <property type="protein sequence ID" value="KAI0307633.1"/>
    <property type="molecule type" value="Genomic_DNA"/>
</dbReference>
<dbReference type="Proteomes" id="UP001203297">
    <property type="component" value="Unassembled WGS sequence"/>
</dbReference>
<feature type="region of interest" description="Disordered" evidence="1">
    <location>
        <begin position="125"/>
        <end position="171"/>
    </location>
</feature>
<evidence type="ECO:0000256" key="1">
    <source>
        <dbReference type="SAM" id="MobiDB-lite"/>
    </source>
</evidence>
<accession>A0AAD4QQ71</accession>
<proteinExistence type="predicted"/>
<reference evidence="2" key="1">
    <citation type="journal article" date="2022" name="New Phytol.">
        <title>Evolutionary transition to the ectomycorrhizal habit in the genomes of a hyperdiverse lineage of mushroom-forming fungi.</title>
        <authorList>
            <person name="Looney B."/>
            <person name="Miyauchi S."/>
            <person name="Morin E."/>
            <person name="Drula E."/>
            <person name="Courty P.E."/>
            <person name="Kohler A."/>
            <person name="Kuo A."/>
            <person name="LaButti K."/>
            <person name="Pangilinan J."/>
            <person name="Lipzen A."/>
            <person name="Riley R."/>
            <person name="Andreopoulos W."/>
            <person name="He G."/>
            <person name="Johnson J."/>
            <person name="Nolan M."/>
            <person name="Tritt A."/>
            <person name="Barry K.W."/>
            <person name="Grigoriev I.V."/>
            <person name="Nagy L.G."/>
            <person name="Hibbett D."/>
            <person name="Henrissat B."/>
            <person name="Matheny P.B."/>
            <person name="Labbe J."/>
            <person name="Martin F.M."/>
        </authorList>
    </citation>
    <scope>NUCLEOTIDE SEQUENCE</scope>
    <source>
        <strain evidence="2">BPL690</strain>
    </source>
</reference>
<feature type="region of interest" description="Disordered" evidence="1">
    <location>
        <begin position="522"/>
        <end position="542"/>
    </location>
</feature>
<dbReference type="AlphaFoldDB" id="A0AAD4QQ71"/>
<gene>
    <name evidence="2" type="ORF">B0F90DRAFT_1675539</name>
</gene>
<name>A0AAD4QQ71_9AGAM</name>
<evidence type="ECO:0000313" key="3">
    <source>
        <dbReference type="Proteomes" id="UP001203297"/>
    </source>
</evidence>
<feature type="compositionally biased region" description="Polar residues" evidence="1">
    <location>
        <begin position="432"/>
        <end position="444"/>
    </location>
</feature>
<protein>
    <submittedName>
        <fullName evidence="2">Uncharacterized protein</fullName>
    </submittedName>
</protein>
<organism evidence="2 3">
    <name type="scientific">Multifurca ochricompacta</name>
    <dbReference type="NCBI Taxonomy" id="376703"/>
    <lineage>
        <taxon>Eukaryota</taxon>
        <taxon>Fungi</taxon>
        <taxon>Dikarya</taxon>
        <taxon>Basidiomycota</taxon>
        <taxon>Agaricomycotina</taxon>
        <taxon>Agaricomycetes</taxon>
        <taxon>Russulales</taxon>
        <taxon>Russulaceae</taxon>
        <taxon>Multifurca</taxon>
    </lineage>
</organism>
<sequence length="803" mass="88707">MLHSIPVNLGDLLSHTRMRLVSREDFEDNTDIRPKDICQSRLTVDSHSWRDILSLYQASIFSAGQPSGSSSRASLFNLFYFRASTPRILVPSPQSPPFFSRSGMELGQLAHVPASMMDLPLGELLANGNDDEGTSGVIDEWSASPTPSPLIIPSPDDGSSEQDDIFAPSSDSDLHGPINDLLVAKMDMVQMPRLSCIGASRGGLKVPGQSHPLHEYIGTVVDMTRKPNMDDLEEDGFLRYLTRDTPIGSMDNVLFLDQPMGAGSAVMEVPQLPAPNIHTQSTPWPSNMSSLVSHRGFSAFYTVKGTKSLNLELIWRPYESEQATPTLDELAEVSDFRYFLANTNVVGKQSKAQLVQLFKQLDPLIRPISTEEENQRMLKVTLSATTKSDLVTNNLSSLDCMDSNVLLTRAERRKLCGPFSQQDGHGGRQDASGCTVQPQTSGQRNVGRDPEDDYCEKGVNHTRLNLTNSGNWLFEQKEDAVLNDDESDVVPASRLQLSMESIAATPTAGSPPTLIINLTNADSFSPDGPHSQKTSGSEGSCLPLAGASSGLATREEQSLQGYMTILAKRPSFSRHDCDTHLTQLVLSEQRRGTTLSVGLDGLLRELAKLTTPLPPVEAPPSHGHRYLASIKLLQDRLLIRALHFDFLRIELLEREWLNGADLVLDCDTALVFEFLFSLPFDSGSLKSKLSDLSWRYTHIAVIFKLYDSDASGLLRPQDEEGQGNLSARVIRSIKKLHRELAVADTYAIKRPQTVVQMYLARSSEQAAAITRVLGEIAESRSRLGFWDNRLWLEEDEQEVFLTL</sequence>
<feature type="region of interest" description="Disordered" evidence="1">
    <location>
        <begin position="418"/>
        <end position="454"/>
    </location>
</feature>
<evidence type="ECO:0000313" key="2">
    <source>
        <dbReference type="EMBL" id="KAI0307633.1"/>
    </source>
</evidence>
<keyword evidence="3" id="KW-1185">Reference proteome</keyword>